<keyword evidence="3 5" id="KW-0347">Helicase</keyword>
<reference evidence="10" key="1">
    <citation type="journal article" date="2006" name="PLoS Biol.">
        <title>Macronuclear genome sequence of the ciliate Tetrahymena thermophila, a model eukaryote.</title>
        <authorList>
            <person name="Eisen J.A."/>
            <person name="Coyne R.S."/>
            <person name="Wu M."/>
            <person name="Wu D."/>
            <person name="Thiagarajan M."/>
            <person name="Wortman J.R."/>
            <person name="Badger J.H."/>
            <person name="Ren Q."/>
            <person name="Amedeo P."/>
            <person name="Jones K.M."/>
            <person name="Tallon L.J."/>
            <person name="Delcher A.L."/>
            <person name="Salzberg S.L."/>
            <person name="Silva J.C."/>
            <person name="Haas B.J."/>
            <person name="Majoros W.H."/>
            <person name="Farzad M."/>
            <person name="Carlton J.M."/>
            <person name="Smith R.K. Jr."/>
            <person name="Garg J."/>
            <person name="Pearlman R.E."/>
            <person name="Karrer K.M."/>
            <person name="Sun L."/>
            <person name="Manning G."/>
            <person name="Elde N.C."/>
            <person name="Turkewitz A.P."/>
            <person name="Asai D.J."/>
            <person name="Wilkes D.E."/>
            <person name="Wang Y."/>
            <person name="Cai H."/>
            <person name="Collins K."/>
            <person name="Stewart B.A."/>
            <person name="Lee S.R."/>
            <person name="Wilamowska K."/>
            <person name="Weinberg Z."/>
            <person name="Ruzzo W.L."/>
            <person name="Wloga D."/>
            <person name="Gaertig J."/>
            <person name="Frankel J."/>
            <person name="Tsao C.-C."/>
            <person name="Gorovsky M.A."/>
            <person name="Keeling P.J."/>
            <person name="Waller R.F."/>
            <person name="Patron N.J."/>
            <person name="Cherry J.M."/>
            <person name="Stover N.A."/>
            <person name="Krieger C.J."/>
            <person name="del Toro C."/>
            <person name="Ryder H.F."/>
            <person name="Williamson S.C."/>
            <person name="Barbeau R.A."/>
            <person name="Hamilton E.P."/>
            <person name="Orias E."/>
        </authorList>
    </citation>
    <scope>NUCLEOTIDE SEQUENCE [LARGE SCALE GENOMIC DNA]</scope>
    <source>
        <strain evidence="10">SB210</strain>
    </source>
</reference>
<dbReference type="OrthoDB" id="3156807at2759"/>
<dbReference type="EMBL" id="GG662449">
    <property type="protein sequence ID" value="EAS04221.2"/>
    <property type="molecule type" value="Genomic_DNA"/>
</dbReference>
<dbReference type="InterPro" id="IPR014016">
    <property type="entry name" value="UvrD-like_ATP-bd"/>
</dbReference>
<feature type="region of interest" description="Disordered" evidence="7">
    <location>
        <begin position="1465"/>
        <end position="1487"/>
    </location>
</feature>
<keyword evidence="10" id="KW-1185">Reference proteome</keyword>
<dbReference type="STRING" id="312017.I7MAA6"/>
<keyword evidence="6" id="KW-0175">Coiled coil</keyword>
<feature type="domain" description="UvrD-like helicase ATP-binding" evidence="8">
    <location>
        <begin position="377"/>
        <end position="903"/>
    </location>
</feature>
<dbReference type="SUPFAM" id="SSF52540">
    <property type="entry name" value="P-loop containing nucleoside triphosphate hydrolases"/>
    <property type="match status" value="1"/>
</dbReference>
<evidence type="ECO:0000256" key="4">
    <source>
        <dbReference type="ARBA" id="ARBA00022840"/>
    </source>
</evidence>
<dbReference type="SUPFAM" id="SSF48452">
    <property type="entry name" value="TPR-like"/>
    <property type="match status" value="1"/>
</dbReference>
<dbReference type="KEGG" id="tet:TTHERM_00298320"/>
<feature type="binding site" evidence="5">
    <location>
        <begin position="398"/>
        <end position="405"/>
    </location>
    <ligand>
        <name>ATP</name>
        <dbReference type="ChEBI" id="CHEBI:30616"/>
    </ligand>
</feature>
<organism evidence="9 10">
    <name type="scientific">Tetrahymena thermophila (strain SB210)</name>
    <dbReference type="NCBI Taxonomy" id="312017"/>
    <lineage>
        <taxon>Eukaryota</taxon>
        <taxon>Sar</taxon>
        <taxon>Alveolata</taxon>
        <taxon>Ciliophora</taxon>
        <taxon>Intramacronucleata</taxon>
        <taxon>Oligohymenophorea</taxon>
        <taxon>Hymenostomatida</taxon>
        <taxon>Tetrahymenina</taxon>
        <taxon>Tetrahymenidae</taxon>
        <taxon>Tetrahymena</taxon>
    </lineage>
</organism>
<sequence length="2560" mass="300869">MKKKAQQVSNSKVKKDQKATILVKQEEGAADNFNKEIKELLESKCFNFIQNLNFRHNINFERNYKEFIISWFQSLYDYNEYYHLSGKNQQVPHQTKVLNQMLLFASDVWPFRVHNHFISRLRQLNFDQICYILYQLEFLLKGNFKDCFRIDISINQQMFMTEFIVKRTFTPSFDLLFMVGVEQVPVLNRTDDQITKFEYIQNIMVIDLVGRNSAFDTQYIKLKYDQLLNDPARINISRIPAIDPNSNPYSYHYTKGSSFFFVQNNSQKGYQQFKSVLITEQEHKLKLKDPHYKQQEFEFAFTLQKFIPHFLNFEESQQYEYDPDIYRWILKEKKVLEEKFQEKEERAFQNKLLLQSFADFSSASNLVELLQKIPNLNLKLTQEEINVIGQQGNVLVIGRSGTGKTTSALLRLFAMEILFHIRVQIYISKNTKILQDAFTNEQIGMQSVFITASPVLANQIKRYYKKLITQVKDEIRRKQVLQRTQVQSSEDQSDTESISNLTVQETESFLKILSESQGQDNIVTSEEEQIINKEIQQLSFIEKKNYDEEEEEKNDHNNENDDEDMFEEDSMNDRFVMTEQGVKFKSLQDLKSQDFPAFLTVRQYLMLIEGCLHNPFFLKDKDGKLVFQAGQSSWGNYKSEKQIQKLNADSQEDSILDQEQEIQNKEEEFYNNYSGENLEELYQRQMYFQTHQQLVENIPNVEKLTPNDRKFEVDYAYFTTAFWPIASAKFKDSSLISCNTLWTEIYSYIKGSFQSFTYFERYMSRDDYMKQNLNPLLSEQQKQVIYTMFEYYEKWKLKQQGYDLMDLVNYLLKEIQNKKCDLPSIHFTMIDEVQDLPYAIITLFSIVNEQNLFLAGDSAQTIARGVGFRFGDLSNIFTEFSHFFDKKLDLPTTRQLTVNFRSHNKILQLSNSVISLIEGLFPTSIDILKKERSNIDGMKPIVLQNSDIGFLFTLLQGQQSEQGQIPLEFGCHQVIIVKDEESKKKLPPILQHAICLTIYEAKGLEFDDVILFNFFADSAAPHNQWESVSLFNINSEKMSKETFFRQMTIHDSVFSKDSITDVNDPLFASTYGVEYDEKNDIVTIKTVNTKNHELRIFDRISNALLCSELKQLYTAITRPKKRLIIFDSNTLNRKYVDDYWQKQNLVSFISQNDFEPTQETNTKNDKVQLNQTLTKEKEQVIDSVKQLLVKNTPNEWHEQGLKMFKYKYFEQAIKCFKKSGNLQWEKKAQAYYEASANSQRIVDIENNLQLLKKGIGTYSLCNSQAKKIAKSNLQKELKQAQSKFIEIAEKFLEINRKKQAAQCYFSGCQYEKSAQIYLEIDFIREAAESLFLQGNKFKQASELYEKIKDFHKALQCYEHIQDWNQALMLIQRNPSSFESDEYEKLLDKYTQFAFQQINQELENANNPKQVQNETIQENESDESFSSFDSDHIQDEDKNEDEAGDQLNQQSVIDQKIDEMTFNDDSFEQINNNSNQLQHSNQKSNSKSNYQVIGTGISNSNVSEMSFDLLSNIDHNDEWLGVNNQSMIDKLNQSRKSQSHTFSEFSILENSGIVGDEFQIIQTKENTSISDQILIRVLNLLAITDTQIKNQLKEILNQENQEEEIVLDKISIEQAPQLKKINCDKIDRSLNLQVIKNLQNYNQSKLCLQICNRFQVYDMITSILTQLAYSYSPFSKCSAIVQPSHLNQQAQLFMRKQKDLSIISNTAIHSIFESLNPELIQNSDGNLKGNNIFNSEFIKSLLLFGYWKRILFLIDKKSALSIAQVFGDFSSYKLLYLDENQSQAINKNVNVPKFNLLPQEEPTDEQGIQLAIMSLEHYIYHYIDKNFVPINSVKQFAFPSYFKFNKFIWSIFNKNKTNNTDKTHFDSVKDLLATAKSILTKHEHGLSQIQIFDCITAFLLLINYDNQFQIFNDKLPQEVQALLRSIPVIISRFQKQYINNYNKNSNIILRAILSIYQVRTIPDQDILSIFGRNRVIIKKNNQLASRIVKNYKGLSDQGNMYYCDIDFEHILAPENGFTTKIINYTKEELNEILSKLHSSNKAPKANFENEEIQEQINKTESNNLINISDQQRVQLRIDYASKQLNFKLNDLEKRLSDNENILLQHGFVEKFNQISFDRYKQNEDEFYHNMAKLTLINLVINYASNKKINLIIPNDTRYTGLLEKLEETQMVMFNSQQIQNFKKQNKLALLLNLNDYDNFEDLDEICQLILKISEKQKKQSEIYICETPQDCDCDYHRYDVQYLIDIIFIIFANINDAEEESLKDLIKALQNLKFNFEQSNFLQSSRNYKKLIQSQSIDDMRDSMLDLIEEEEFEDHFGQWISLEIFNNNTHVENEKKFKELNKLIKNEISKKKQAAIKIYKFLMKNKNKLMQIQFAFKQINLYTDFFDRFAKNVNQDYIRQFKYHLVNTQNIYCLFQILRDSQKELLKAYYELPSINSDSINQILKKLNENRQLFKQLSDAFNEVILESISKQIDITQSKRIIEQLNQTISNSFGDYTTFVKEIFQINSAPNRNKKIFEAIQTKKSAQSQKILSLLKKRQNIIKQQKIQELKQLKFMKQKK</sequence>
<gene>
    <name evidence="9" type="ORF">TTHERM_00298320</name>
</gene>
<dbReference type="Proteomes" id="UP000009168">
    <property type="component" value="Unassembled WGS sequence"/>
</dbReference>
<dbReference type="PANTHER" id="PTHR21529:SF4">
    <property type="entry name" value="TPR AND ANKYRIN REPEAT-CONTAINING PROTEIN 1"/>
    <property type="match status" value="1"/>
</dbReference>
<evidence type="ECO:0000313" key="9">
    <source>
        <dbReference type="EMBL" id="EAS04221.2"/>
    </source>
</evidence>
<name>I7MAA6_TETTS</name>
<dbReference type="Gene3D" id="3.40.50.300">
    <property type="entry name" value="P-loop containing nucleotide triphosphate hydrolases"/>
    <property type="match status" value="1"/>
</dbReference>
<dbReference type="InParanoid" id="I7MAA6"/>
<evidence type="ECO:0000256" key="6">
    <source>
        <dbReference type="SAM" id="Coils"/>
    </source>
</evidence>
<keyword evidence="1 5" id="KW-0547">Nucleotide-binding</keyword>
<proteinExistence type="predicted"/>
<dbReference type="InterPro" id="IPR011990">
    <property type="entry name" value="TPR-like_helical_dom_sf"/>
</dbReference>
<feature type="compositionally biased region" description="Low complexity" evidence="7">
    <location>
        <begin position="1468"/>
        <end position="1487"/>
    </location>
</feature>
<accession>I7MAA6</accession>
<feature type="compositionally biased region" description="Polar residues" evidence="7">
    <location>
        <begin position="1402"/>
        <end position="1415"/>
    </location>
</feature>
<protein>
    <recommendedName>
        <fullName evidence="8">UvrD-like helicase ATP-binding domain-containing protein</fullName>
    </recommendedName>
</protein>
<dbReference type="InterPro" id="IPR027417">
    <property type="entry name" value="P-loop_NTPase"/>
</dbReference>
<dbReference type="eggNOG" id="ENOG502QQZC">
    <property type="taxonomic scope" value="Eukaryota"/>
</dbReference>
<evidence type="ECO:0000256" key="1">
    <source>
        <dbReference type="ARBA" id="ARBA00022741"/>
    </source>
</evidence>
<evidence type="ECO:0000256" key="3">
    <source>
        <dbReference type="ARBA" id="ARBA00022806"/>
    </source>
</evidence>
<dbReference type="GO" id="GO:0004386">
    <property type="term" value="F:helicase activity"/>
    <property type="evidence" value="ECO:0007669"/>
    <property type="project" value="UniProtKB-UniRule"/>
</dbReference>
<dbReference type="InterPro" id="IPR039904">
    <property type="entry name" value="TRANK1"/>
</dbReference>
<dbReference type="PROSITE" id="PS51198">
    <property type="entry name" value="UVRD_HELICASE_ATP_BIND"/>
    <property type="match status" value="1"/>
</dbReference>
<evidence type="ECO:0000259" key="8">
    <source>
        <dbReference type="PROSITE" id="PS51198"/>
    </source>
</evidence>
<keyword evidence="4 5" id="KW-0067">ATP-binding</keyword>
<keyword evidence="2 5" id="KW-0378">Hydrolase</keyword>
<dbReference type="GeneID" id="7839813"/>
<evidence type="ECO:0000256" key="7">
    <source>
        <dbReference type="SAM" id="MobiDB-lite"/>
    </source>
</evidence>
<dbReference type="GO" id="GO:0016787">
    <property type="term" value="F:hydrolase activity"/>
    <property type="evidence" value="ECO:0007669"/>
    <property type="project" value="UniProtKB-UniRule"/>
</dbReference>
<evidence type="ECO:0000256" key="5">
    <source>
        <dbReference type="PROSITE-ProRule" id="PRU00560"/>
    </source>
</evidence>
<evidence type="ECO:0000313" key="10">
    <source>
        <dbReference type="Proteomes" id="UP000009168"/>
    </source>
</evidence>
<dbReference type="RefSeq" id="XP_001024466.2">
    <property type="nucleotide sequence ID" value="XM_001024466.2"/>
</dbReference>
<dbReference type="GO" id="GO:0005524">
    <property type="term" value="F:ATP binding"/>
    <property type="evidence" value="ECO:0007669"/>
    <property type="project" value="UniProtKB-UniRule"/>
</dbReference>
<feature type="region of interest" description="Disordered" evidence="7">
    <location>
        <begin position="547"/>
        <end position="566"/>
    </location>
</feature>
<dbReference type="PANTHER" id="PTHR21529">
    <property type="entry name" value="MAMMARY TURMOR VIRUS RECEPTOR HOMOLOG 1, 2 MTVR1, 2"/>
    <property type="match status" value="1"/>
</dbReference>
<feature type="region of interest" description="Disordered" evidence="7">
    <location>
        <begin position="1402"/>
        <end position="1446"/>
    </location>
</feature>
<feature type="coiled-coil region" evidence="6">
    <location>
        <begin position="1263"/>
        <end position="1290"/>
    </location>
</feature>
<evidence type="ECO:0000256" key="2">
    <source>
        <dbReference type="ARBA" id="ARBA00022801"/>
    </source>
</evidence>